<dbReference type="CDD" id="cd18093">
    <property type="entry name" value="SpoU-like_TrmJ"/>
    <property type="match status" value="1"/>
</dbReference>
<evidence type="ECO:0000256" key="2">
    <source>
        <dbReference type="ARBA" id="ARBA00022603"/>
    </source>
</evidence>
<dbReference type="Gene3D" id="1.10.8.590">
    <property type="match status" value="1"/>
</dbReference>
<dbReference type="Gene3D" id="3.40.1280.10">
    <property type="match status" value="1"/>
</dbReference>
<organism evidence="7 8">
    <name type="scientific">Sulfurivirga caldicuralii</name>
    <dbReference type="NCBI Taxonomy" id="364032"/>
    <lineage>
        <taxon>Bacteria</taxon>
        <taxon>Pseudomonadati</taxon>
        <taxon>Pseudomonadota</taxon>
        <taxon>Gammaproteobacteria</taxon>
        <taxon>Thiotrichales</taxon>
        <taxon>Piscirickettsiaceae</taxon>
        <taxon>Sulfurivirga</taxon>
    </lineage>
</organism>
<comment type="subunit">
    <text evidence="5">Homodimer.</text>
</comment>
<comment type="subcellular location">
    <subcellularLocation>
        <location evidence="5">Cytoplasm</location>
    </subcellularLocation>
</comment>
<dbReference type="InterPro" id="IPR029026">
    <property type="entry name" value="tRNA_m1G_MTases_N"/>
</dbReference>
<dbReference type="InterPro" id="IPR029028">
    <property type="entry name" value="Alpha/beta_knot_MTases"/>
</dbReference>
<evidence type="ECO:0000313" key="7">
    <source>
        <dbReference type="EMBL" id="SIO03652.1"/>
    </source>
</evidence>
<dbReference type="GO" id="GO:0106339">
    <property type="term" value="F:tRNA (cytidine(32)-2'-O)-methyltransferase activity"/>
    <property type="evidence" value="ECO:0007669"/>
    <property type="project" value="RHEA"/>
</dbReference>
<keyword evidence="5" id="KW-0963">Cytoplasm</keyword>
<comment type="catalytic activity">
    <reaction evidence="5">
        <text>uridine(32) in tRNA + S-adenosyl-L-methionine = 2'-O-methyluridine(32) in tRNA + S-adenosyl-L-homocysteine + H(+)</text>
        <dbReference type="Rhea" id="RHEA:42936"/>
        <dbReference type="Rhea" id="RHEA-COMP:10107"/>
        <dbReference type="Rhea" id="RHEA-COMP:10290"/>
        <dbReference type="ChEBI" id="CHEBI:15378"/>
        <dbReference type="ChEBI" id="CHEBI:57856"/>
        <dbReference type="ChEBI" id="CHEBI:59789"/>
        <dbReference type="ChEBI" id="CHEBI:65315"/>
        <dbReference type="ChEBI" id="CHEBI:74478"/>
        <dbReference type="EC" id="2.1.1.200"/>
    </reaction>
</comment>
<evidence type="ECO:0000313" key="8">
    <source>
        <dbReference type="Proteomes" id="UP000198461"/>
    </source>
</evidence>
<dbReference type="NCBIfam" id="TIGR00050">
    <property type="entry name" value="rRNA_methyl_1"/>
    <property type="match status" value="1"/>
</dbReference>
<dbReference type="GO" id="GO:0160206">
    <property type="term" value="F:tRNA (cytidine(32)/uridine(32)-2'-O)-methyltransferase activity"/>
    <property type="evidence" value="ECO:0007669"/>
    <property type="project" value="UniProtKB-EC"/>
</dbReference>
<dbReference type="PANTHER" id="PTHR42786:SF2">
    <property type="entry name" value="TRNA (CYTIDINE_URIDINE-2'-O-)-METHYLTRANSFERASE TRMJ"/>
    <property type="match status" value="1"/>
</dbReference>
<comment type="similarity">
    <text evidence="1">Belongs to the class IV-like SAM-binding methyltransferase superfamily. RNA methyltransferase TrmH family.</text>
</comment>
<dbReference type="RefSeq" id="WP_074201517.1">
    <property type="nucleotide sequence ID" value="NZ_FSRE01000003.1"/>
</dbReference>
<dbReference type="EC" id="2.1.1.200" evidence="5"/>
<dbReference type="PANTHER" id="PTHR42786">
    <property type="entry name" value="TRNA/RRNA METHYLTRANSFERASE"/>
    <property type="match status" value="1"/>
</dbReference>
<dbReference type="Pfam" id="PF00588">
    <property type="entry name" value="SpoU_methylase"/>
    <property type="match status" value="1"/>
</dbReference>
<gene>
    <name evidence="5" type="primary">trmJ</name>
    <name evidence="7" type="ORF">SAMN05443662_1230</name>
</gene>
<dbReference type="GO" id="GO:0005829">
    <property type="term" value="C:cytosol"/>
    <property type="evidence" value="ECO:0007669"/>
    <property type="project" value="TreeGrafter"/>
</dbReference>
<comment type="catalytic activity">
    <reaction evidence="5">
        <text>cytidine(32) in tRNA + S-adenosyl-L-methionine = 2'-O-methylcytidine(32) in tRNA + S-adenosyl-L-homocysteine + H(+)</text>
        <dbReference type="Rhea" id="RHEA:42932"/>
        <dbReference type="Rhea" id="RHEA-COMP:10288"/>
        <dbReference type="Rhea" id="RHEA-COMP:10289"/>
        <dbReference type="ChEBI" id="CHEBI:15378"/>
        <dbReference type="ChEBI" id="CHEBI:57856"/>
        <dbReference type="ChEBI" id="CHEBI:59789"/>
        <dbReference type="ChEBI" id="CHEBI:74495"/>
        <dbReference type="ChEBI" id="CHEBI:82748"/>
        <dbReference type="EC" id="2.1.1.200"/>
    </reaction>
</comment>
<keyword evidence="4 5" id="KW-0949">S-adenosyl-L-methionine</keyword>
<dbReference type="STRING" id="364032.SAMN05443662_1230"/>
<keyword evidence="5" id="KW-0819">tRNA processing</keyword>
<evidence type="ECO:0000256" key="1">
    <source>
        <dbReference type="ARBA" id="ARBA00007228"/>
    </source>
</evidence>
<dbReference type="GO" id="GO:0003723">
    <property type="term" value="F:RNA binding"/>
    <property type="evidence" value="ECO:0007669"/>
    <property type="project" value="InterPro"/>
</dbReference>
<accession>A0A1N6G8B1</accession>
<protein>
    <recommendedName>
        <fullName evidence="5">tRNA (cytidine/uridine-2'-O-)-methyltransferase TrmJ</fullName>
        <ecNumber evidence="5">2.1.1.200</ecNumber>
    </recommendedName>
    <alternativeName>
        <fullName evidence="5">tRNA (cytidine(32)/uridine(32)-2'-O)-methyltransferase</fullName>
    </alternativeName>
    <alternativeName>
        <fullName evidence="5">tRNA Cm32/Um32 methyltransferase</fullName>
    </alternativeName>
</protein>
<evidence type="ECO:0000256" key="4">
    <source>
        <dbReference type="ARBA" id="ARBA00022691"/>
    </source>
</evidence>
<reference evidence="8" key="1">
    <citation type="submission" date="2016-11" db="EMBL/GenBank/DDBJ databases">
        <authorList>
            <person name="Varghese N."/>
            <person name="Submissions S."/>
        </authorList>
    </citation>
    <scope>NUCLEOTIDE SEQUENCE [LARGE SCALE GENOMIC DNA]</scope>
    <source>
        <strain evidence="8">DSM 17737</strain>
    </source>
</reference>
<dbReference type="AlphaFoldDB" id="A0A1N6G8B1"/>
<dbReference type="EMBL" id="FSRE01000003">
    <property type="protein sequence ID" value="SIO03652.1"/>
    <property type="molecule type" value="Genomic_DNA"/>
</dbReference>
<keyword evidence="3 7" id="KW-0808">Transferase</keyword>
<dbReference type="SUPFAM" id="SSF75217">
    <property type="entry name" value="alpha/beta knot"/>
    <property type="match status" value="1"/>
</dbReference>
<dbReference type="OrthoDB" id="9806346at2"/>
<dbReference type="Proteomes" id="UP000198461">
    <property type="component" value="Unassembled WGS sequence"/>
</dbReference>
<dbReference type="InterPro" id="IPR004384">
    <property type="entry name" value="RNA_MeTrfase_TrmJ/LasT"/>
</dbReference>
<proteinExistence type="inferred from homology"/>
<evidence type="ECO:0000256" key="5">
    <source>
        <dbReference type="RuleBase" id="RU362024"/>
    </source>
</evidence>
<dbReference type="InterPro" id="IPR001537">
    <property type="entry name" value="SpoU_MeTrfase"/>
</dbReference>
<dbReference type="GO" id="GO:0002128">
    <property type="term" value="P:tRNA nucleoside ribose methylation"/>
    <property type="evidence" value="ECO:0007669"/>
    <property type="project" value="TreeGrafter"/>
</dbReference>
<evidence type="ECO:0000256" key="3">
    <source>
        <dbReference type="ARBA" id="ARBA00022679"/>
    </source>
</evidence>
<sequence length="254" mass="28098">MNPDHCEAPDLRQLRIVLVEPSHPGNIGGTARAMKNMGICQLVLVNPPEDWQGEQARVRATSALDVLQQAQVVDSLEAAIAPCSLVLGASARLRSSRWPQMPVDEAAALTLGRAQQGDAVALVFGREKSGLTNAELDLCHALLHIPTNPACSSLNLAAAVQVVAWEIYRRHLGDEKPVSTTFEGAPRVSAEVMEGFYEHLFTLLQQSEFMDPDKNEHFRRRLRKLFNRAGMNQKEVDILRGIFRACQRKMGVLE</sequence>
<dbReference type="PIRSF" id="PIRSF004808">
    <property type="entry name" value="LasT"/>
    <property type="match status" value="1"/>
</dbReference>
<feature type="domain" description="tRNA/rRNA methyltransferase SpoU type" evidence="6">
    <location>
        <begin position="14"/>
        <end position="164"/>
    </location>
</feature>
<comment type="function">
    <text evidence="5">Catalyzes the formation of 2'O-methylated cytidine (Cm32) or 2'O-methylated uridine (Um32) at position 32 in tRNA.</text>
</comment>
<name>A0A1N6G8B1_9GAMM</name>
<dbReference type="FunFam" id="3.40.1280.10:FF:000006">
    <property type="entry name" value="Uncharacterized tRNA/rRNA methyltransferase HI_0380"/>
    <property type="match status" value="1"/>
</dbReference>
<keyword evidence="2 5" id="KW-0489">Methyltransferase</keyword>
<keyword evidence="8" id="KW-1185">Reference proteome</keyword>
<evidence type="ECO:0000259" key="6">
    <source>
        <dbReference type="Pfam" id="PF00588"/>
    </source>
</evidence>